<protein>
    <recommendedName>
        <fullName evidence="1">SF4 helicase domain-containing protein</fullName>
    </recommendedName>
</protein>
<feature type="non-terminal residue" evidence="2">
    <location>
        <position position="1"/>
    </location>
</feature>
<dbReference type="InterPro" id="IPR007694">
    <property type="entry name" value="DNA_helicase_DnaB-like_C"/>
</dbReference>
<dbReference type="EMBL" id="BARU01026197">
    <property type="protein sequence ID" value="GAH74945.1"/>
    <property type="molecule type" value="Genomic_DNA"/>
</dbReference>
<dbReference type="AlphaFoldDB" id="X1J0C1"/>
<feature type="domain" description="SF4 helicase" evidence="1">
    <location>
        <begin position="1"/>
        <end position="152"/>
    </location>
</feature>
<dbReference type="GO" id="GO:0006260">
    <property type="term" value="P:DNA replication"/>
    <property type="evidence" value="ECO:0007669"/>
    <property type="project" value="InterPro"/>
</dbReference>
<proteinExistence type="predicted"/>
<gene>
    <name evidence="2" type="ORF">S03H2_42119</name>
</gene>
<comment type="caution">
    <text evidence="2">The sequence shown here is derived from an EMBL/GenBank/DDBJ whole genome shotgun (WGS) entry which is preliminary data.</text>
</comment>
<evidence type="ECO:0000259" key="1">
    <source>
        <dbReference type="PROSITE" id="PS51199"/>
    </source>
</evidence>
<dbReference type="GO" id="GO:0003678">
    <property type="term" value="F:DNA helicase activity"/>
    <property type="evidence" value="ECO:0007669"/>
    <property type="project" value="InterPro"/>
</dbReference>
<reference evidence="2" key="1">
    <citation type="journal article" date="2014" name="Front. Microbiol.">
        <title>High frequency of phylogenetically diverse reductive dehalogenase-homologous genes in deep subseafloor sedimentary metagenomes.</title>
        <authorList>
            <person name="Kawai M."/>
            <person name="Futagami T."/>
            <person name="Toyoda A."/>
            <person name="Takaki Y."/>
            <person name="Nishi S."/>
            <person name="Hori S."/>
            <person name="Arai W."/>
            <person name="Tsubouchi T."/>
            <person name="Morono Y."/>
            <person name="Uchiyama I."/>
            <person name="Ito T."/>
            <person name="Fujiyama A."/>
            <person name="Inagaki F."/>
            <person name="Takami H."/>
        </authorList>
    </citation>
    <scope>NUCLEOTIDE SEQUENCE</scope>
    <source>
        <strain evidence="2">Expedition CK06-06</strain>
    </source>
</reference>
<dbReference type="InterPro" id="IPR027417">
    <property type="entry name" value="P-loop_NTPase"/>
</dbReference>
<organism evidence="2">
    <name type="scientific">marine sediment metagenome</name>
    <dbReference type="NCBI Taxonomy" id="412755"/>
    <lineage>
        <taxon>unclassified sequences</taxon>
        <taxon>metagenomes</taxon>
        <taxon>ecological metagenomes</taxon>
    </lineage>
</organism>
<name>X1J0C1_9ZZZZ</name>
<evidence type="ECO:0000313" key="2">
    <source>
        <dbReference type="EMBL" id="GAH74945.1"/>
    </source>
</evidence>
<dbReference type="GO" id="GO:0005524">
    <property type="term" value="F:ATP binding"/>
    <property type="evidence" value="ECO:0007669"/>
    <property type="project" value="InterPro"/>
</dbReference>
<dbReference type="PANTHER" id="PTHR30153">
    <property type="entry name" value="REPLICATIVE DNA HELICASE DNAB"/>
    <property type="match status" value="1"/>
</dbReference>
<dbReference type="Gene3D" id="3.40.50.300">
    <property type="entry name" value="P-loop containing nucleotide triphosphate hydrolases"/>
    <property type="match status" value="1"/>
</dbReference>
<dbReference type="Pfam" id="PF03796">
    <property type="entry name" value="DnaB_C"/>
    <property type="match status" value="1"/>
</dbReference>
<dbReference type="SUPFAM" id="SSF52540">
    <property type="entry name" value="P-loop containing nucleoside triphosphate hydrolases"/>
    <property type="match status" value="1"/>
</dbReference>
<sequence length="155" mass="17600">RLTHLELRAKARRLKSKVDVGIIFIDYLQLLDVPGKERRAESRQQEVAIISRSLKALSKELNIPIVALSQLSRAHKTRAFQKPLLSDLRESGAIEQDADVVIFIHRKLESESKEDRGAAEIIIRKQRNGPIGTVYATFLEDSAIFKNPEMEEEPS</sequence>
<dbReference type="GO" id="GO:0005829">
    <property type="term" value="C:cytosol"/>
    <property type="evidence" value="ECO:0007669"/>
    <property type="project" value="TreeGrafter"/>
</dbReference>
<dbReference type="PROSITE" id="PS51199">
    <property type="entry name" value="SF4_HELICASE"/>
    <property type="match status" value="1"/>
</dbReference>
<accession>X1J0C1</accession>
<dbReference type="PANTHER" id="PTHR30153:SF2">
    <property type="entry name" value="REPLICATIVE DNA HELICASE"/>
    <property type="match status" value="1"/>
</dbReference>